<protein>
    <recommendedName>
        <fullName evidence="2">SAF domain-containing protein</fullName>
    </recommendedName>
</protein>
<gene>
    <name evidence="3" type="ORF">ADN01_12715</name>
</gene>
<dbReference type="AlphaFoldDB" id="A0A0N8GP75"/>
<dbReference type="EMBL" id="LGCM01000043">
    <property type="protein sequence ID" value="KPL80114.1"/>
    <property type="molecule type" value="Genomic_DNA"/>
</dbReference>
<name>A0A0N8GP75_9CHLR</name>
<evidence type="ECO:0000256" key="1">
    <source>
        <dbReference type="SAM" id="MobiDB-lite"/>
    </source>
</evidence>
<dbReference type="Pfam" id="PF08666">
    <property type="entry name" value="SAF"/>
    <property type="match status" value="1"/>
</dbReference>
<dbReference type="InterPro" id="IPR013974">
    <property type="entry name" value="SAF"/>
</dbReference>
<dbReference type="Gene3D" id="3.90.1210.10">
    <property type="entry name" value="Antifreeze-like/N-acetylneuraminic acid synthase C-terminal domain"/>
    <property type="match status" value="1"/>
</dbReference>
<proteinExistence type="predicted"/>
<dbReference type="STRING" id="229921.ADN01_12715"/>
<keyword evidence="4" id="KW-1185">Reference proteome</keyword>
<sequence length="342" mass="36144">MISVLGVAAFLLRGQLLGGGGGSTAQDLATPTPQQNLVEIVILAQPVARGTVLSEGVLARVSYPQAQMVEGLFFTDINLVIGQRTRYDLDQGTPLTPSLLTDKPTGSYAAVRIPRGQVAVSIPINRLTSVSYALQSGDHVNIIASLMLVDVDTQFQSRLPNLAASIIAPGPGSAETGGTTATISVVSGGPGSVQGRAELDTTLNQAVYVLPSEEQRGRIVSQTLVQDATVLWVGEFPEDGKIEEGPKPTPTPAPEGQQAAPEAPAPRPDIITLIVSPQDAVTLNYLILAGGKLSLAMRSYGDDQRIDTQAATLQFILDQYRIPNPVKLPVGLEPRTDEMLWP</sequence>
<dbReference type="SMART" id="SM00858">
    <property type="entry name" value="SAF"/>
    <property type="match status" value="1"/>
</dbReference>
<evidence type="ECO:0000313" key="4">
    <source>
        <dbReference type="Proteomes" id="UP000050501"/>
    </source>
</evidence>
<feature type="region of interest" description="Disordered" evidence="1">
    <location>
        <begin position="238"/>
        <end position="264"/>
    </location>
</feature>
<organism evidence="3 4">
    <name type="scientific">Levilinea saccharolytica</name>
    <dbReference type="NCBI Taxonomy" id="229921"/>
    <lineage>
        <taxon>Bacteria</taxon>
        <taxon>Bacillati</taxon>
        <taxon>Chloroflexota</taxon>
        <taxon>Anaerolineae</taxon>
        <taxon>Anaerolineales</taxon>
        <taxon>Anaerolineaceae</taxon>
        <taxon>Levilinea</taxon>
    </lineage>
</organism>
<accession>A0A0N8GP75</accession>
<comment type="caution">
    <text evidence="3">The sequence shown here is derived from an EMBL/GenBank/DDBJ whole genome shotgun (WGS) entry which is preliminary data.</text>
</comment>
<dbReference type="CDD" id="cd11614">
    <property type="entry name" value="SAF_CpaB_FlgA_like"/>
    <property type="match status" value="1"/>
</dbReference>
<evidence type="ECO:0000259" key="2">
    <source>
        <dbReference type="SMART" id="SM00858"/>
    </source>
</evidence>
<feature type="domain" description="SAF" evidence="2">
    <location>
        <begin position="38"/>
        <end position="101"/>
    </location>
</feature>
<dbReference type="Proteomes" id="UP000050501">
    <property type="component" value="Unassembled WGS sequence"/>
</dbReference>
<evidence type="ECO:0000313" key="3">
    <source>
        <dbReference type="EMBL" id="KPL80114.1"/>
    </source>
</evidence>
<dbReference type="RefSeq" id="WP_075071184.1">
    <property type="nucleotide sequence ID" value="NZ_LGCM01000043.1"/>
</dbReference>
<reference evidence="3 4" key="1">
    <citation type="submission" date="2015-07" db="EMBL/GenBank/DDBJ databases">
        <title>Genome sequence of Levilinea saccharolytica DSM 16555.</title>
        <authorList>
            <person name="Hemp J."/>
            <person name="Ward L.M."/>
            <person name="Pace L.A."/>
            <person name="Fischer W.W."/>
        </authorList>
    </citation>
    <scope>NUCLEOTIDE SEQUENCE [LARGE SCALE GENOMIC DNA]</scope>
    <source>
        <strain evidence="3 4">KIBI-1</strain>
    </source>
</reference>